<organism evidence="1 2">
    <name type="scientific">Hymenobacter metallilatus</name>
    <dbReference type="NCBI Taxonomy" id="2493666"/>
    <lineage>
        <taxon>Bacteria</taxon>
        <taxon>Pseudomonadati</taxon>
        <taxon>Bacteroidota</taxon>
        <taxon>Cytophagia</taxon>
        <taxon>Cytophagales</taxon>
        <taxon>Hymenobacteraceae</taxon>
        <taxon>Hymenobacter</taxon>
    </lineage>
</organism>
<protein>
    <submittedName>
        <fullName evidence="1">Uncharacterized protein</fullName>
    </submittedName>
</protein>
<accession>A0A3R9P8Q9</accession>
<keyword evidence="2" id="KW-1185">Reference proteome</keyword>
<evidence type="ECO:0000313" key="1">
    <source>
        <dbReference type="EMBL" id="RSK31138.1"/>
    </source>
</evidence>
<dbReference type="AlphaFoldDB" id="A0A3R9P8Q9"/>
<name>A0A3R9P8Q9_9BACT</name>
<dbReference type="Proteomes" id="UP000280066">
    <property type="component" value="Unassembled WGS sequence"/>
</dbReference>
<sequence length="239" mass="27246">MKRPLVICSLLSFSATFNPGRFNDNYTIRTTTPDGCYHIVSVPYFCSDGTEGCLKVLDATTQKILREFHLTRMIGCVYVSVRNPDVLLKIPTGIGLPPPWNWDDAKNAPDTYVKLYQDDRAVDSVVIPAVLPVADSRRYFYTGRQFDRSKLLYRKPDTLAVVTHKGVALLYLQNGRLQTKLSPGYARLSDFPLLPLDAQVECYPYPQPGSCESVPYLVPPLTKPRVVYPDFYKRRRFPW</sequence>
<reference evidence="1 2" key="1">
    <citation type="submission" date="2018-12" db="EMBL/GenBank/DDBJ databases">
        <authorList>
            <person name="Feng G."/>
            <person name="Zhu H."/>
        </authorList>
    </citation>
    <scope>NUCLEOTIDE SEQUENCE [LARGE SCALE GENOMIC DNA]</scope>
    <source>
        <strain evidence="1 2">9PBR-2</strain>
    </source>
</reference>
<dbReference type="RefSeq" id="WP_125431554.1">
    <property type="nucleotide sequence ID" value="NZ_RWIS01000009.1"/>
</dbReference>
<comment type="caution">
    <text evidence="1">The sequence shown here is derived from an EMBL/GenBank/DDBJ whole genome shotgun (WGS) entry which is preliminary data.</text>
</comment>
<evidence type="ECO:0000313" key="2">
    <source>
        <dbReference type="Proteomes" id="UP000280066"/>
    </source>
</evidence>
<gene>
    <name evidence="1" type="ORF">EI290_14045</name>
</gene>
<dbReference type="EMBL" id="RWIS01000009">
    <property type="protein sequence ID" value="RSK31138.1"/>
    <property type="molecule type" value="Genomic_DNA"/>
</dbReference>
<proteinExistence type="predicted"/>